<evidence type="ECO:0000313" key="4">
    <source>
        <dbReference type="Proteomes" id="UP000789423"/>
    </source>
</evidence>
<evidence type="ECO:0000256" key="1">
    <source>
        <dbReference type="SAM" id="SignalP"/>
    </source>
</evidence>
<dbReference type="InterPro" id="IPR051465">
    <property type="entry name" value="Cell_Envelope_Struct_Comp"/>
</dbReference>
<dbReference type="Gene3D" id="3.10.620.30">
    <property type="match status" value="1"/>
</dbReference>
<dbReference type="InterPro" id="IPR002931">
    <property type="entry name" value="Transglutaminase-like"/>
</dbReference>
<dbReference type="SMART" id="SM00460">
    <property type="entry name" value="TGc"/>
    <property type="match status" value="1"/>
</dbReference>
<dbReference type="Proteomes" id="UP000789423">
    <property type="component" value="Unassembled WGS sequence"/>
</dbReference>
<sequence length="388" mass="44221">MKKSIKYVSTMVLCSSIITGALHMPSVSYAATKQVGDTANSVNDAKLITEFQQELQQHLNNRETNITIKYKTKHANVQEVLDTLVQAYNQTLEKDEYLKYNVSSTKFSIRGVPGNYSFTLNISYRETKEQSQYVMKQAKSIVNSIITAGMDENEKVKAIHDYVVKHVSYDTSLQSYTAYDALANRTAVCQGYALLTYQLLKEAGIQSHIVTGTGNGQSHAWNLVNIDGKWYHLDTTFDDPVPDKQGRVMYSYFNMSDEQMSKDHQWDRSKYPVANTNYYNELTTKIKAGNKKSSIYQQILKDTNLVYLAPEFGAEDYKQLKQKLQQKFTSKQEKIELCYHQTVDKTMQDVKKVLNEISWPKGAKQVSYQVAPYQAQAGSSLLTITFAY</sequence>
<organism evidence="3 4">
    <name type="scientific">Bacillus rhizoplanae</name>
    <dbReference type="NCBI Taxonomy" id="2880966"/>
    <lineage>
        <taxon>Bacteria</taxon>
        <taxon>Bacillati</taxon>
        <taxon>Bacillota</taxon>
        <taxon>Bacilli</taxon>
        <taxon>Bacillales</taxon>
        <taxon>Bacillaceae</taxon>
        <taxon>Bacillus</taxon>
    </lineage>
</organism>
<accession>A0ABN8A4A1</accession>
<dbReference type="RefSeq" id="WP_230576287.1">
    <property type="nucleotide sequence ID" value="NZ_CAKJTI010000025.1"/>
</dbReference>
<feature type="signal peptide" evidence="1">
    <location>
        <begin position="1"/>
        <end position="30"/>
    </location>
</feature>
<feature type="domain" description="Transglutaminase-like" evidence="2">
    <location>
        <begin position="181"/>
        <end position="237"/>
    </location>
</feature>
<dbReference type="PANTHER" id="PTHR43308:SF1">
    <property type="entry name" value="OUTER MEMBRANE PROTEIN ALPHA"/>
    <property type="match status" value="1"/>
</dbReference>
<dbReference type="Pfam" id="PF01841">
    <property type="entry name" value="Transglut_core"/>
    <property type="match status" value="1"/>
</dbReference>
<proteinExistence type="predicted"/>
<reference evidence="3 4" key="1">
    <citation type="submission" date="2021-10" db="EMBL/GenBank/DDBJ databases">
        <authorList>
            <person name="Criscuolo A."/>
        </authorList>
    </citation>
    <scope>NUCLEOTIDE SEQUENCE [LARGE SCALE GENOMIC DNA]</scope>
    <source>
        <strain evidence="4">CIP 111899</strain>
    </source>
</reference>
<dbReference type="PANTHER" id="PTHR43308">
    <property type="entry name" value="OUTER MEMBRANE PROTEIN ALPHA-RELATED"/>
    <property type="match status" value="1"/>
</dbReference>
<keyword evidence="1" id="KW-0732">Signal</keyword>
<name>A0ABN8A4A1_9BACI</name>
<comment type="caution">
    <text evidence="3">The sequence shown here is derived from an EMBL/GenBank/DDBJ whole genome shotgun (WGS) entry which is preliminary data.</text>
</comment>
<dbReference type="EMBL" id="CAKJTI010000025">
    <property type="protein sequence ID" value="CAG9614318.1"/>
    <property type="molecule type" value="Genomic_DNA"/>
</dbReference>
<evidence type="ECO:0000259" key="2">
    <source>
        <dbReference type="SMART" id="SM00460"/>
    </source>
</evidence>
<feature type="chain" id="PRO_5045435569" description="Transglutaminase-like domain-containing protein" evidence="1">
    <location>
        <begin position="31"/>
        <end position="388"/>
    </location>
</feature>
<keyword evidence="4" id="KW-1185">Reference proteome</keyword>
<gene>
    <name evidence="3" type="ORF">BACCIP111899_03545</name>
</gene>
<dbReference type="InterPro" id="IPR038765">
    <property type="entry name" value="Papain-like_cys_pep_sf"/>
</dbReference>
<protein>
    <recommendedName>
        <fullName evidence="2">Transglutaminase-like domain-containing protein</fullName>
    </recommendedName>
</protein>
<evidence type="ECO:0000313" key="3">
    <source>
        <dbReference type="EMBL" id="CAG9614318.1"/>
    </source>
</evidence>
<dbReference type="SUPFAM" id="SSF54001">
    <property type="entry name" value="Cysteine proteinases"/>
    <property type="match status" value="1"/>
</dbReference>